<feature type="transmembrane region" description="Helical" evidence="1">
    <location>
        <begin position="24"/>
        <end position="42"/>
    </location>
</feature>
<geneLocation type="mitochondrion" evidence="2"/>
<organism evidence="2">
    <name type="scientific">Eurylepta cornuta</name>
    <dbReference type="NCBI Taxonomy" id="1879303"/>
    <lineage>
        <taxon>Eukaryota</taxon>
        <taxon>Metazoa</taxon>
        <taxon>Spiralia</taxon>
        <taxon>Lophotrochozoa</taxon>
        <taxon>Platyhelminthes</taxon>
        <taxon>Rhabditophora</taxon>
        <taxon>Polycladida</taxon>
        <taxon>Cotylea</taxon>
        <taxon>Euryleptidae</taxon>
        <taxon>Eurylepta</taxon>
    </lineage>
</organism>
<keyword evidence="1" id="KW-1133">Transmembrane helix</keyword>
<keyword evidence="1" id="KW-0472">Membrane</keyword>
<keyword evidence="1" id="KW-0812">Transmembrane</keyword>
<dbReference type="Gene3D" id="1.10.287.3510">
    <property type="match status" value="1"/>
</dbReference>
<dbReference type="EMBL" id="MF993334">
    <property type="protein sequence ID" value="AVP74415.1"/>
    <property type="molecule type" value="Genomic_DNA"/>
</dbReference>
<evidence type="ECO:0000313" key="2">
    <source>
        <dbReference type="EMBL" id="AVP74415.1"/>
    </source>
</evidence>
<keyword evidence="2" id="KW-0496">Mitochondrion</keyword>
<protein>
    <submittedName>
        <fullName evidence="2">NADH dehydrogenase subunit 4L</fullName>
    </submittedName>
</protein>
<feature type="transmembrane region" description="Helical" evidence="1">
    <location>
        <begin position="54"/>
        <end position="76"/>
    </location>
</feature>
<name>A0A2R3SK56_9PLAT</name>
<evidence type="ECO:0000256" key="1">
    <source>
        <dbReference type="SAM" id="Phobius"/>
    </source>
</evidence>
<dbReference type="AlphaFoldDB" id="A0A2R3SK56"/>
<proteinExistence type="predicted"/>
<accession>A0A2R3SK56</accession>
<gene>
    <name evidence="2" type="primary">ND4L</name>
</gene>
<reference evidence="2" key="1">
    <citation type="journal article" date="2018" name="Genomics">
        <title>Probing recalcitrant problems in polyclad evolution and systematics with novel mitochondrial genome resources.</title>
        <authorList>
            <person name="Kenny N.J."/>
            <person name="Norena C."/>
            <person name="Damborenea C."/>
            <person name="Grande C."/>
        </authorList>
    </citation>
    <scope>NUCLEOTIDE SEQUENCE</scope>
</reference>
<sequence>MVSSLIFLLFILNGGLLIVRAKSILIMLFAFEVLILNIFLIYSFSNSLSDISSCLIFLSVVAGEASLGLSLLVSVVRSYGKDNNTNNNINCEGY</sequence>